<dbReference type="OrthoDB" id="7366000at2759"/>
<name>A0A8S3XFK7_PARAO</name>
<comment type="caution">
    <text evidence="1">The sequence shown here is derived from an EMBL/GenBank/DDBJ whole genome shotgun (WGS) entry which is preliminary data.</text>
</comment>
<protein>
    <submittedName>
        <fullName evidence="1">(apollo) hypothetical protein</fullName>
    </submittedName>
</protein>
<evidence type="ECO:0000313" key="2">
    <source>
        <dbReference type="Proteomes" id="UP000691718"/>
    </source>
</evidence>
<organism evidence="1 2">
    <name type="scientific">Parnassius apollo</name>
    <name type="common">Apollo butterfly</name>
    <name type="synonym">Papilio apollo</name>
    <dbReference type="NCBI Taxonomy" id="110799"/>
    <lineage>
        <taxon>Eukaryota</taxon>
        <taxon>Metazoa</taxon>
        <taxon>Ecdysozoa</taxon>
        <taxon>Arthropoda</taxon>
        <taxon>Hexapoda</taxon>
        <taxon>Insecta</taxon>
        <taxon>Pterygota</taxon>
        <taxon>Neoptera</taxon>
        <taxon>Endopterygota</taxon>
        <taxon>Lepidoptera</taxon>
        <taxon>Glossata</taxon>
        <taxon>Ditrysia</taxon>
        <taxon>Papilionoidea</taxon>
        <taxon>Papilionidae</taxon>
        <taxon>Parnassiinae</taxon>
        <taxon>Parnassini</taxon>
        <taxon>Parnassius</taxon>
        <taxon>Parnassius</taxon>
    </lineage>
</organism>
<dbReference type="EMBL" id="CAJQZP010001148">
    <property type="protein sequence ID" value="CAG5022581.1"/>
    <property type="molecule type" value="Genomic_DNA"/>
</dbReference>
<accession>A0A8S3XFK7</accession>
<keyword evidence="2" id="KW-1185">Reference proteome</keyword>
<reference evidence="1" key="1">
    <citation type="submission" date="2021-04" db="EMBL/GenBank/DDBJ databases">
        <authorList>
            <person name="Tunstrom K."/>
        </authorList>
    </citation>
    <scope>NUCLEOTIDE SEQUENCE</scope>
</reference>
<dbReference type="AlphaFoldDB" id="A0A8S3XFK7"/>
<gene>
    <name evidence="1" type="ORF">PAPOLLO_LOCUS17765</name>
</gene>
<proteinExistence type="predicted"/>
<sequence>MHKLSRQNKVPAAKLTIKKKHERVNADVKKIVLPEKLDTADISLVPPANVDCTPIEKQEDKENCIDYASLIPKNKDIKKKQDVYTDAEIAKFLTEFDTSDF</sequence>
<evidence type="ECO:0000313" key="1">
    <source>
        <dbReference type="EMBL" id="CAG5022581.1"/>
    </source>
</evidence>
<dbReference type="Proteomes" id="UP000691718">
    <property type="component" value="Unassembled WGS sequence"/>
</dbReference>